<dbReference type="Pfam" id="PF13181">
    <property type="entry name" value="TPR_8"/>
    <property type="match status" value="1"/>
</dbReference>
<feature type="signal peptide" evidence="4">
    <location>
        <begin position="1"/>
        <end position="35"/>
    </location>
</feature>
<dbReference type="OrthoDB" id="9815010at2"/>
<dbReference type="KEGG" id="paqt:E8L99_22795"/>
<keyword evidence="6" id="KW-1185">Reference proteome</keyword>
<name>A0A4D7QS40_9HYPH</name>
<dbReference type="PANTHER" id="PTHR44858">
    <property type="entry name" value="TETRATRICOPEPTIDE REPEAT PROTEIN 6"/>
    <property type="match status" value="1"/>
</dbReference>
<dbReference type="Pfam" id="PF13432">
    <property type="entry name" value="TPR_16"/>
    <property type="match status" value="1"/>
</dbReference>
<gene>
    <name evidence="5" type="ORF">E8L99_22795</name>
</gene>
<dbReference type="PROSITE" id="PS50005">
    <property type="entry name" value="TPR"/>
    <property type="match status" value="1"/>
</dbReference>
<dbReference type="SMART" id="SM00028">
    <property type="entry name" value="TPR"/>
    <property type="match status" value="3"/>
</dbReference>
<dbReference type="RefSeq" id="WP_137101713.1">
    <property type="nucleotide sequence ID" value="NZ_CP039865.1"/>
</dbReference>
<reference evidence="5 6" key="1">
    <citation type="submission" date="2019-04" db="EMBL/GenBank/DDBJ databases">
        <title>Phreatobacter aquaticus sp. nov.</title>
        <authorList>
            <person name="Choi A."/>
            <person name="Baek K."/>
        </authorList>
    </citation>
    <scope>NUCLEOTIDE SEQUENCE [LARGE SCALE GENOMIC DNA]</scope>
    <source>
        <strain evidence="5 6">NMCR1094</strain>
    </source>
</reference>
<evidence type="ECO:0000256" key="3">
    <source>
        <dbReference type="PROSITE-ProRule" id="PRU00339"/>
    </source>
</evidence>
<dbReference type="InterPro" id="IPR011990">
    <property type="entry name" value="TPR-like_helical_dom_sf"/>
</dbReference>
<dbReference type="AlphaFoldDB" id="A0A4D7QS40"/>
<evidence type="ECO:0000256" key="4">
    <source>
        <dbReference type="SAM" id="SignalP"/>
    </source>
</evidence>
<dbReference type="InterPro" id="IPR050498">
    <property type="entry name" value="Ycf3"/>
</dbReference>
<dbReference type="EMBL" id="CP039865">
    <property type="protein sequence ID" value="QCK88386.1"/>
    <property type="molecule type" value="Genomic_DNA"/>
</dbReference>
<evidence type="ECO:0000313" key="6">
    <source>
        <dbReference type="Proteomes" id="UP000298588"/>
    </source>
</evidence>
<dbReference type="PROSITE" id="PS50293">
    <property type="entry name" value="TPR_REGION"/>
    <property type="match status" value="1"/>
</dbReference>
<dbReference type="SUPFAM" id="SSF48452">
    <property type="entry name" value="TPR-like"/>
    <property type="match status" value="1"/>
</dbReference>
<keyword evidence="4" id="KW-0732">Signal</keyword>
<keyword evidence="1" id="KW-0677">Repeat</keyword>
<dbReference type="PANTHER" id="PTHR44858:SF1">
    <property type="entry name" value="UDP-N-ACETYLGLUCOSAMINE--PEPTIDE N-ACETYLGLUCOSAMINYLTRANSFERASE SPINDLY-RELATED"/>
    <property type="match status" value="1"/>
</dbReference>
<evidence type="ECO:0000313" key="5">
    <source>
        <dbReference type="EMBL" id="QCK88386.1"/>
    </source>
</evidence>
<sequence>MRSVDRRRILPHLRGMTRAAVFLFALTIGSGSALAQITGPTPPPPAERPPAVGNLVAPSLEALRARRLDELYSRLREATDPRQARVIEREIDTQMVQSGSDTADLLTARATDAYRRNDHDLSLALLDTVVDLYPDYVEGWSRRASVHFARKEYGAAVADLEQVLAREPRYFGAYVGLGMIFQQLGEDRPALTAFQRAIEINPHIERIPEIIRRLKPKVDGRDL</sequence>
<accession>A0A4D7QS40</accession>
<feature type="repeat" description="TPR" evidence="3">
    <location>
        <begin position="171"/>
        <end position="204"/>
    </location>
</feature>
<proteinExistence type="predicted"/>
<organism evidence="5 6">
    <name type="scientific">Phreatobacter aquaticus</name>
    <dbReference type="NCBI Taxonomy" id="2570229"/>
    <lineage>
        <taxon>Bacteria</taxon>
        <taxon>Pseudomonadati</taxon>
        <taxon>Pseudomonadota</taxon>
        <taxon>Alphaproteobacteria</taxon>
        <taxon>Hyphomicrobiales</taxon>
        <taxon>Phreatobacteraceae</taxon>
        <taxon>Phreatobacter</taxon>
    </lineage>
</organism>
<dbReference type="InterPro" id="IPR019734">
    <property type="entry name" value="TPR_rpt"/>
</dbReference>
<evidence type="ECO:0000256" key="2">
    <source>
        <dbReference type="ARBA" id="ARBA00022803"/>
    </source>
</evidence>
<keyword evidence="2 3" id="KW-0802">TPR repeat</keyword>
<evidence type="ECO:0000256" key="1">
    <source>
        <dbReference type="ARBA" id="ARBA00022737"/>
    </source>
</evidence>
<feature type="chain" id="PRO_5020364643" evidence="4">
    <location>
        <begin position="36"/>
        <end position="223"/>
    </location>
</feature>
<dbReference type="Proteomes" id="UP000298588">
    <property type="component" value="Chromosome"/>
</dbReference>
<dbReference type="Gene3D" id="1.25.40.10">
    <property type="entry name" value="Tetratricopeptide repeat domain"/>
    <property type="match status" value="1"/>
</dbReference>
<protein>
    <submittedName>
        <fullName evidence="5">Tetratricopeptide repeat protein</fullName>
    </submittedName>
</protein>